<feature type="transmembrane region" description="Helical" evidence="2">
    <location>
        <begin position="124"/>
        <end position="145"/>
    </location>
</feature>
<evidence type="ECO:0000256" key="1">
    <source>
        <dbReference type="SAM" id="Coils"/>
    </source>
</evidence>
<dbReference type="RefSeq" id="WP_016340696.1">
    <property type="nucleotide sequence ID" value="NC_021284.1"/>
</dbReference>
<reference evidence="3 4" key="1">
    <citation type="journal article" date="2013" name="Genome Biol. Evol.">
        <title>Complete genomes of two dipteran-associated spiroplasmas provided insights into the origin, dynamics, and impacts of viral invasion in spiroplasma.</title>
        <authorList>
            <person name="Ku C."/>
            <person name="Lo W.S."/>
            <person name="Chen L.L."/>
            <person name="Kuo C.H."/>
        </authorList>
    </citation>
    <scope>NUCLEOTIDE SEQUENCE [LARGE SCALE GENOMIC DNA]</scope>
    <source>
        <strain evidence="3">EA-1</strain>
    </source>
</reference>
<feature type="transmembrane region" description="Helical" evidence="2">
    <location>
        <begin position="9"/>
        <end position="33"/>
    </location>
</feature>
<dbReference type="HOGENOM" id="CLU_1030189_0_0_14"/>
<dbReference type="STRING" id="1276229.SSYRP_v1c04580"/>
<evidence type="ECO:0008006" key="5">
    <source>
        <dbReference type="Google" id="ProtNLM"/>
    </source>
</evidence>
<gene>
    <name evidence="3" type="ORF">SSYRP_v1c04580</name>
</gene>
<evidence type="ECO:0000313" key="4">
    <source>
        <dbReference type="Proteomes" id="UP000013963"/>
    </source>
</evidence>
<accession>R4UIR2</accession>
<dbReference type="AlphaFoldDB" id="R4UIR2"/>
<dbReference type="KEGG" id="ssyr:SSYRP_v1c04580"/>
<keyword evidence="2" id="KW-0472">Membrane</keyword>
<proteinExistence type="predicted"/>
<dbReference type="PATRIC" id="fig|1276229.3.peg.453"/>
<keyword evidence="2" id="KW-0812">Transmembrane</keyword>
<feature type="transmembrane region" description="Helical" evidence="2">
    <location>
        <begin position="39"/>
        <end position="58"/>
    </location>
</feature>
<feature type="coiled-coil region" evidence="1">
    <location>
        <begin position="171"/>
        <end position="198"/>
    </location>
</feature>
<feature type="transmembrane region" description="Helical" evidence="2">
    <location>
        <begin position="94"/>
        <end position="112"/>
    </location>
</feature>
<dbReference type="Proteomes" id="UP000013963">
    <property type="component" value="Chromosome"/>
</dbReference>
<protein>
    <recommendedName>
        <fullName evidence="5">Transmembrane protein</fullName>
    </recommendedName>
</protein>
<evidence type="ECO:0000256" key="2">
    <source>
        <dbReference type="SAM" id="Phobius"/>
    </source>
</evidence>
<keyword evidence="4" id="KW-1185">Reference proteome</keyword>
<keyword evidence="2" id="KW-1133">Transmembrane helix</keyword>
<name>R4UIR2_9MOLU</name>
<dbReference type="EMBL" id="CP005078">
    <property type="protein sequence ID" value="AGM26050.1"/>
    <property type="molecule type" value="Genomic_DNA"/>
</dbReference>
<evidence type="ECO:0000313" key="3">
    <source>
        <dbReference type="EMBL" id="AGM26050.1"/>
    </source>
</evidence>
<organism evidence="3 4">
    <name type="scientific">Spiroplasma syrphidicola EA-1</name>
    <dbReference type="NCBI Taxonomy" id="1276229"/>
    <lineage>
        <taxon>Bacteria</taxon>
        <taxon>Bacillati</taxon>
        <taxon>Mycoplasmatota</taxon>
        <taxon>Mollicutes</taxon>
        <taxon>Entomoplasmatales</taxon>
        <taxon>Spiroplasmataceae</taxon>
        <taxon>Spiroplasma</taxon>
    </lineage>
</organism>
<sequence>MSSFYIKKFLIELVVITFSTIFILDFLIIIKLFPWELLLINLLILFLIPILLVISIPFNKYTNNTFNSIFAENIFVKSYYNFVWSKIGIMWLNIILRSVIIFSFALLSYFYYSFSVEKNQNSWSIFFLAFFTSLVPIEFKLYFILFNIPDNYLKKGKESIKQLYIVLSEAINYIQEKLENKELENKELENKELENYKNFIKFQILDSFIFKNSKFDFSIKIDIKILLSWIKIMKKTIDSYFFHYSDKENFSWDSYIMLLYFKTAKFENKI</sequence>
<keyword evidence="1" id="KW-0175">Coiled coil</keyword>